<comment type="caution">
    <text evidence="3">The sequence shown here is derived from an EMBL/GenBank/DDBJ whole genome shotgun (WGS) entry which is preliminary data.</text>
</comment>
<dbReference type="GO" id="GO:0016020">
    <property type="term" value="C:membrane"/>
    <property type="evidence" value="ECO:0007669"/>
    <property type="project" value="TreeGrafter"/>
</dbReference>
<dbReference type="PANTHER" id="PTHR43798:SF33">
    <property type="entry name" value="HYDROLASE, PUTATIVE (AFU_ORTHOLOGUE AFUA_2G14860)-RELATED"/>
    <property type="match status" value="1"/>
</dbReference>
<dbReference type="STRING" id="5454.A0A163L7N2"/>
<organism evidence="3 4">
    <name type="scientific">Didymella rabiei</name>
    <name type="common">Chickpea ascochyta blight fungus</name>
    <name type="synonym">Mycosphaerella rabiei</name>
    <dbReference type="NCBI Taxonomy" id="5454"/>
    <lineage>
        <taxon>Eukaryota</taxon>
        <taxon>Fungi</taxon>
        <taxon>Dikarya</taxon>
        <taxon>Ascomycota</taxon>
        <taxon>Pezizomycotina</taxon>
        <taxon>Dothideomycetes</taxon>
        <taxon>Pleosporomycetidae</taxon>
        <taxon>Pleosporales</taxon>
        <taxon>Pleosporineae</taxon>
        <taxon>Didymellaceae</taxon>
        <taxon>Ascochyta</taxon>
    </lineage>
</organism>
<dbReference type="GO" id="GO:0047372">
    <property type="term" value="F:monoacylglycerol lipase activity"/>
    <property type="evidence" value="ECO:0007669"/>
    <property type="project" value="TreeGrafter"/>
</dbReference>
<dbReference type="InterPro" id="IPR050266">
    <property type="entry name" value="AB_hydrolase_sf"/>
</dbReference>
<dbReference type="InterPro" id="IPR032710">
    <property type="entry name" value="NTF2-like_dom_sf"/>
</dbReference>
<dbReference type="Proteomes" id="UP000076837">
    <property type="component" value="Unassembled WGS sequence"/>
</dbReference>
<dbReference type="EMBL" id="JYNV01000060">
    <property type="protein sequence ID" value="KZM27564.1"/>
    <property type="molecule type" value="Genomic_DNA"/>
</dbReference>
<proteinExistence type="predicted"/>
<dbReference type="Gene3D" id="3.40.50.1820">
    <property type="entry name" value="alpha/beta hydrolase"/>
    <property type="match status" value="1"/>
</dbReference>
<dbReference type="SUPFAM" id="SSF53474">
    <property type="entry name" value="alpha/beta-Hydrolases"/>
    <property type="match status" value="1"/>
</dbReference>
<evidence type="ECO:0000313" key="4">
    <source>
        <dbReference type="Proteomes" id="UP000076837"/>
    </source>
</evidence>
<feature type="domain" description="SnoaL-like" evidence="1">
    <location>
        <begin position="302"/>
        <end position="396"/>
    </location>
</feature>
<protein>
    <recommendedName>
        <fullName evidence="5">AB hydrolase-1 domain-containing protein</fullName>
    </recommendedName>
</protein>
<dbReference type="AlphaFoldDB" id="A0A163L7N2"/>
<dbReference type="PANTHER" id="PTHR43798">
    <property type="entry name" value="MONOACYLGLYCEROL LIPASE"/>
    <property type="match status" value="1"/>
</dbReference>
<dbReference type="InterPro" id="IPR037401">
    <property type="entry name" value="SnoaL-like"/>
</dbReference>
<reference evidence="3 4" key="1">
    <citation type="journal article" date="2016" name="Sci. Rep.">
        <title>Draft genome sequencing and secretome analysis of fungal phytopathogen Ascochyta rabiei provides insight into the necrotrophic effector repertoire.</title>
        <authorList>
            <person name="Verma S."/>
            <person name="Gazara R.K."/>
            <person name="Nizam S."/>
            <person name="Parween S."/>
            <person name="Chattopadhyay D."/>
            <person name="Verma P.K."/>
        </authorList>
    </citation>
    <scope>NUCLEOTIDE SEQUENCE [LARGE SCALE GENOMIC DNA]</scope>
    <source>
        <strain evidence="3 4">ArDII</strain>
    </source>
</reference>
<name>A0A163L7N2_DIDRA</name>
<keyword evidence="4" id="KW-1185">Reference proteome</keyword>
<evidence type="ECO:0000259" key="1">
    <source>
        <dbReference type="Pfam" id="PF12680"/>
    </source>
</evidence>
<sequence length="427" mass="46536">MNRLTTMYVRSMSNVVEDAPGWFTRALAAPVETGSVEVEGASVHFRAWGPAGPGIVLIHGGAAHSRWWDHIAPQFAEGRRVVALDLTGHGDSDTRDAYAMSQWAREVLAAAEAGGIDGKPILVGHSMGGIVSFVASHLHGELLDGVVIIDSPLKARTPEEEAARRQNAFGPKKVYPTREDAMGRFRFVPPQDSGLPAVRDHVAATSMEEVEGGWSWKFDPNFFLRVGAEDVLDSEPRCRVAYFRAENGIVSDRLMEHMRGLFGTEVIVAEIPEAGHHVMIDQPLQLVTGVRTVLIEAALKLWHTMIETGDLSALPTIVAPDAQFRSPTGFKPYQSADAVVLILNTVIQVFENFEYHLQFAGANGRQVVLEFSANIGDKSLKGIDMVEFDEDGKIVDFEVMVRPASGLAALAAEMGKRLGQTLPTYKA</sequence>
<evidence type="ECO:0008006" key="5">
    <source>
        <dbReference type="Google" id="ProtNLM"/>
    </source>
</evidence>
<evidence type="ECO:0000313" key="3">
    <source>
        <dbReference type="EMBL" id="KZM27564.1"/>
    </source>
</evidence>
<dbReference type="InterPro" id="IPR029058">
    <property type="entry name" value="AB_hydrolase_fold"/>
</dbReference>
<dbReference type="PRINTS" id="PR00111">
    <property type="entry name" value="ABHYDROLASE"/>
</dbReference>
<dbReference type="SUPFAM" id="SSF54427">
    <property type="entry name" value="NTF2-like"/>
    <property type="match status" value="1"/>
</dbReference>
<dbReference type="InterPro" id="IPR000073">
    <property type="entry name" value="AB_hydrolase_1"/>
</dbReference>
<evidence type="ECO:0000259" key="2">
    <source>
        <dbReference type="Pfam" id="PF12697"/>
    </source>
</evidence>
<dbReference type="Pfam" id="PF12697">
    <property type="entry name" value="Abhydrolase_6"/>
    <property type="match status" value="1"/>
</dbReference>
<feature type="domain" description="AB hydrolase-1" evidence="2">
    <location>
        <begin position="55"/>
        <end position="286"/>
    </location>
</feature>
<accession>A0A163L7N2</accession>
<dbReference type="Pfam" id="PF12680">
    <property type="entry name" value="SnoaL_2"/>
    <property type="match status" value="1"/>
</dbReference>
<dbReference type="GO" id="GO:0046464">
    <property type="term" value="P:acylglycerol catabolic process"/>
    <property type="evidence" value="ECO:0007669"/>
    <property type="project" value="TreeGrafter"/>
</dbReference>
<dbReference type="Gene3D" id="3.10.450.50">
    <property type="match status" value="1"/>
</dbReference>
<gene>
    <name evidence="3" type="ORF">ST47_g1178</name>
</gene>